<accession>A0A1Y1IHY7</accession>
<keyword evidence="4" id="KW-0540">Nuclease</keyword>
<feature type="domain" description="EndoU" evidence="12">
    <location>
        <begin position="95"/>
        <end position="363"/>
    </location>
</feature>
<evidence type="ECO:0000256" key="11">
    <source>
        <dbReference type="SAM" id="MobiDB-lite"/>
    </source>
</evidence>
<proteinExistence type="inferred from homology"/>
<dbReference type="Proteomes" id="UP000054558">
    <property type="component" value="Unassembled WGS sequence"/>
</dbReference>
<dbReference type="OMA" id="NWLYFAD"/>
<comment type="subunit">
    <text evidence="3">Monomer.</text>
</comment>
<keyword evidence="9" id="KW-0464">Manganese</keyword>
<dbReference type="InterPro" id="IPR018998">
    <property type="entry name" value="EndoU_C"/>
</dbReference>
<comment type="cofactor">
    <cofactor evidence="1">
        <name>Mn(2+)</name>
        <dbReference type="ChEBI" id="CHEBI:29035"/>
    </cofactor>
</comment>
<dbReference type="GO" id="GO:0004521">
    <property type="term" value="F:RNA endonuclease activity"/>
    <property type="evidence" value="ECO:0000318"/>
    <property type="project" value="GO_Central"/>
</dbReference>
<evidence type="ECO:0000256" key="6">
    <source>
        <dbReference type="ARBA" id="ARBA00022759"/>
    </source>
</evidence>
<dbReference type="GO" id="GO:0046872">
    <property type="term" value="F:metal ion binding"/>
    <property type="evidence" value="ECO:0007669"/>
    <property type="project" value="UniProtKB-KW"/>
</dbReference>
<dbReference type="Pfam" id="PF09412">
    <property type="entry name" value="XendoU"/>
    <property type="match status" value="1"/>
</dbReference>
<evidence type="ECO:0000256" key="10">
    <source>
        <dbReference type="ARBA" id="ARBA00023239"/>
    </source>
</evidence>
<organism evidence="13 14">
    <name type="scientific">Klebsormidium nitens</name>
    <name type="common">Green alga</name>
    <name type="synonym">Ulothrix nitens</name>
    <dbReference type="NCBI Taxonomy" id="105231"/>
    <lineage>
        <taxon>Eukaryota</taxon>
        <taxon>Viridiplantae</taxon>
        <taxon>Streptophyta</taxon>
        <taxon>Klebsormidiophyceae</taxon>
        <taxon>Klebsormidiales</taxon>
        <taxon>Klebsormidiaceae</taxon>
        <taxon>Klebsormidium</taxon>
    </lineage>
</organism>
<dbReference type="SUPFAM" id="SSF142877">
    <property type="entry name" value="EndoU-like"/>
    <property type="match status" value="1"/>
</dbReference>
<reference evidence="13 14" key="1">
    <citation type="journal article" date="2014" name="Nat. Commun.">
        <title>Klebsormidium flaccidum genome reveals primary factors for plant terrestrial adaptation.</title>
        <authorList>
            <person name="Hori K."/>
            <person name="Maruyama F."/>
            <person name="Fujisawa T."/>
            <person name="Togashi T."/>
            <person name="Yamamoto N."/>
            <person name="Seo M."/>
            <person name="Sato S."/>
            <person name="Yamada T."/>
            <person name="Mori H."/>
            <person name="Tajima N."/>
            <person name="Moriyama T."/>
            <person name="Ikeuchi M."/>
            <person name="Watanabe M."/>
            <person name="Wada H."/>
            <person name="Kobayashi K."/>
            <person name="Saito M."/>
            <person name="Masuda T."/>
            <person name="Sasaki-Sekimoto Y."/>
            <person name="Mashiguchi K."/>
            <person name="Awai K."/>
            <person name="Shimojima M."/>
            <person name="Masuda S."/>
            <person name="Iwai M."/>
            <person name="Nobusawa T."/>
            <person name="Narise T."/>
            <person name="Kondo S."/>
            <person name="Saito H."/>
            <person name="Sato R."/>
            <person name="Murakawa M."/>
            <person name="Ihara Y."/>
            <person name="Oshima-Yamada Y."/>
            <person name="Ohtaka K."/>
            <person name="Satoh M."/>
            <person name="Sonobe K."/>
            <person name="Ishii M."/>
            <person name="Ohtani R."/>
            <person name="Kanamori-Sato M."/>
            <person name="Honoki R."/>
            <person name="Miyazaki D."/>
            <person name="Mochizuki H."/>
            <person name="Umetsu J."/>
            <person name="Higashi K."/>
            <person name="Shibata D."/>
            <person name="Kamiya Y."/>
            <person name="Sato N."/>
            <person name="Nakamura Y."/>
            <person name="Tabata S."/>
            <person name="Ida S."/>
            <person name="Kurokawa K."/>
            <person name="Ohta H."/>
        </authorList>
    </citation>
    <scope>NUCLEOTIDE SEQUENCE [LARGE SCALE GENOMIC DNA]</scope>
    <source>
        <strain evidence="13 14">NIES-2285</strain>
    </source>
</reference>
<evidence type="ECO:0000256" key="3">
    <source>
        <dbReference type="ARBA" id="ARBA00011245"/>
    </source>
</evidence>
<keyword evidence="14" id="KW-1185">Reference proteome</keyword>
<evidence type="ECO:0000256" key="1">
    <source>
        <dbReference type="ARBA" id="ARBA00001936"/>
    </source>
</evidence>
<dbReference type="GO" id="GO:0016829">
    <property type="term" value="F:lyase activity"/>
    <property type="evidence" value="ECO:0007669"/>
    <property type="project" value="UniProtKB-KW"/>
</dbReference>
<sequence>MGFHLPKALVSEITKAARKVGVSEKLVHQGLQALDLEAKTGAPPNSGAGYRPPPGGTPYDHVAGPSAAAVPQPQHAVVAPRPDLVGGSVTPTQEELNNFQAAVNKLWDLDVNRLQPGVDYEIEAGEGKKIYEKADLAAGSLFRFVKIEALQKPTFAAFVALLDNYTAQQNVTEVVGQVELQEMTTFLDEICATPVMQYVHKLLVAKNLAPADLIAFKKVLWKMWFELYGRDGGRQSSSGFEHVFVGEYKEGEVGGLHNWIQIFLLEKAGALNYTGFVLPRNRGKPRPDSQTHILTIQFEWMNQVKAACSTFIGTSPEFEIALYAFCFLAGSENNRMAIAGANVNIKCYNLSGRVGSSYPEVED</sequence>
<evidence type="ECO:0000259" key="12">
    <source>
        <dbReference type="PROSITE" id="PS51959"/>
    </source>
</evidence>
<dbReference type="InterPro" id="IPR037227">
    <property type="entry name" value="EndoU-like"/>
</dbReference>
<dbReference type="PANTHER" id="PTHR12439">
    <property type="entry name" value="PLACENTAL PROTEIN 11-RELATED"/>
    <property type="match status" value="1"/>
</dbReference>
<dbReference type="GO" id="GO:0003723">
    <property type="term" value="F:RNA binding"/>
    <property type="evidence" value="ECO:0007669"/>
    <property type="project" value="UniProtKB-KW"/>
</dbReference>
<evidence type="ECO:0000256" key="4">
    <source>
        <dbReference type="ARBA" id="ARBA00022722"/>
    </source>
</evidence>
<dbReference type="AlphaFoldDB" id="A0A1Y1IHY7"/>
<keyword evidence="8" id="KW-0694">RNA-binding</keyword>
<evidence type="ECO:0000313" key="13">
    <source>
        <dbReference type="EMBL" id="GAQ90414.1"/>
    </source>
</evidence>
<dbReference type="PANTHER" id="PTHR12439:SF11">
    <property type="entry name" value="URIDYLATE-SPECIFIC ENDORIBONUCLEASE"/>
    <property type="match status" value="1"/>
</dbReference>
<evidence type="ECO:0000256" key="8">
    <source>
        <dbReference type="ARBA" id="ARBA00022884"/>
    </source>
</evidence>
<keyword evidence="10" id="KW-0456">Lyase</keyword>
<evidence type="ECO:0000313" key="14">
    <source>
        <dbReference type="Proteomes" id="UP000054558"/>
    </source>
</evidence>
<evidence type="ECO:0000256" key="2">
    <source>
        <dbReference type="ARBA" id="ARBA00010168"/>
    </source>
</evidence>
<dbReference type="InterPro" id="IPR039787">
    <property type="entry name" value="ENDOU"/>
</dbReference>
<dbReference type="PROSITE" id="PS51959">
    <property type="entry name" value="ENDOU"/>
    <property type="match status" value="1"/>
</dbReference>
<dbReference type="EMBL" id="DF237585">
    <property type="protein sequence ID" value="GAQ90414.1"/>
    <property type="molecule type" value="Genomic_DNA"/>
</dbReference>
<protein>
    <recommendedName>
        <fullName evidence="12">EndoU domain-containing protein</fullName>
    </recommendedName>
</protein>
<gene>
    <name evidence="13" type="ORF">KFL_006360055</name>
</gene>
<comment type="similarity">
    <text evidence="2">Belongs to the ENDOU family.</text>
</comment>
<keyword evidence="6" id="KW-0255">Endonuclease</keyword>
<dbReference type="CDD" id="cd21159">
    <property type="entry name" value="XendoU"/>
    <property type="match status" value="1"/>
</dbReference>
<evidence type="ECO:0000256" key="5">
    <source>
        <dbReference type="ARBA" id="ARBA00022723"/>
    </source>
</evidence>
<dbReference type="OrthoDB" id="430326at2759"/>
<evidence type="ECO:0000256" key="7">
    <source>
        <dbReference type="ARBA" id="ARBA00022801"/>
    </source>
</evidence>
<name>A0A1Y1IHY7_KLENI</name>
<dbReference type="GO" id="GO:0016787">
    <property type="term" value="F:hydrolase activity"/>
    <property type="evidence" value="ECO:0007669"/>
    <property type="project" value="UniProtKB-KW"/>
</dbReference>
<keyword evidence="7" id="KW-0378">Hydrolase</keyword>
<keyword evidence="5" id="KW-0479">Metal-binding</keyword>
<evidence type="ECO:0000256" key="9">
    <source>
        <dbReference type="ARBA" id="ARBA00023211"/>
    </source>
</evidence>
<feature type="region of interest" description="Disordered" evidence="11">
    <location>
        <begin position="37"/>
        <end position="71"/>
    </location>
</feature>